<dbReference type="OrthoDB" id="9804926at2"/>
<dbReference type="AlphaFoldDB" id="A0A226X6R4"/>
<dbReference type="EMBL" id="MTHB01000062">
    <property type="protein sequence ID" value="OXC78538.1"/>
    <property type="molecule type" value="Genomic_DNA"/>
</dbReference>
<evidence type="ECO:0000313" key="5">
    <source>
        <dbReference type="EMBL" id="OXC78538.1"/>
    </source>
</evidence>
<evidence type="ECO:0000256" key="1">
    <source>
        <dbReference type="ARBA" id="ARBA00022612"/>
    </source>
</evidence>
<keyword evidence="1" id="KW-1188">Viral release from host cell</keyword>
<gene>
    <name evidence="5" type="ORF">BSU04_11325</name>
</gene>
<proteinExistence type="predicted"/>
<comment type="caution">
    <text evidence="5">The sequence shown here is derived from an EMBL/GenBank/DDBJ whole genome shotgun (WGS) entry which is preliminary data.</text>
</comment>
<dbReference type="SUPFAM" id="SSF56563">
    <property type="entry name" value="Major capsid protein gp5"/>
    <property type="match status" value="1"/>
</dbReference>
<dbReference type="GO" id="GO:0008233">
    <property type="term" value="F:peptidase activity"/>
    <property type="evidence" value="ECO:0007669"/>
    <property type="project" value="UniProtKB-KW"/>
</dbReference>
<dbReference type="RefSeq" id="WP_089160595.1">
    <property type="nucleotide sequence ID" value="NZ_MTHB01000062.1"/>
</dbReference>
<dbReference type="GO" id="GO:0006508">
    <property type="term" value="P:proteolysis"/>
    <property type="evidence" value="ECO:0007669"/>
    <property type="project" value="UniProtKB-KW"/>
</dbReference>
<feature type="domain" description="Prohead serine protease" evidence="4">
    <location>
        <begin position="54"/>
        <end position="156"/>
    </location>
</feature>
<keyword evidence="2" id="KW-0645">Protease</keyword>
<evidence type="ECO:0000256" key="3">
    <source>
        <dbReference type="ARBA" id="ARBA00022801"/>
    </source>
</evidence>
<evidence type="ECO:0000256" key="2">
    <source>
        <dbReference type="ARBA" id="ARBA00022670"/>
    </source>
</evidence>
<evidence type="ECO:0000259" key="4">
    <source>
        <dbReference type="Pfam" id="PF04586"/>
    </source>
</evidence>
<evidence type="ECO:0000313" key="6">
    <source>
        <dbReference type="Proteomes" id="UP000214720"/>
    </source>
</evidence>
<protein>
    <submittedName>
        <fullName evidence="5">Phage capsid</fullName>
    </submittedName>
</protein>
<reference evidence="6" key="1">
    <citation type="submission" date="2017-01" db="EMBL/GenBank/DDBJ databases">
        <title>Genome Analysis of Deinococcus marmoris KOPRI26562.</title>
        <authorList>
            <person name="Kim J.H."/>
            <person name="Oh H.-M."/>
        </authorList>
    </citation>
    <scope>NUCLEOTIDE SEQUENCE [LARGE SCALE GENOMIC DNA]</scope>
    <source>
        <strain evidence="6">PAMC 26633</strain>
    </source>
</reference>
<dbReference type="Pfam" id="PF04586">
    <property type="entry name" value="Peptidase_S78"/>
    <property type="match status" value="1"/>
</dbReference>
<dbReference type="InterPro" id="IPR054613">
    <property type="entry name" value="Peptidase_S78_dom"/>
</dbReference>
<sequence length="457" mass="47719">MSEIVSKVYTAKFAVTQDAVVGDERKIKGIASTPSADREGDVVLPTGAKFKVPFPLLSAHDHSKPIGTVTRATATPNGIEIEAQLAPQGVAGFIDDAWALIKSGLMTGLSIGFRPLIDPVLTAAGRIFSSYEVFELSVCTVPMNAGANITYAKSHIQGNSMPTINKQLLAAVSKHWATEVTRTVERKLLAKAVIPATSTTTASALYYPTQAPGVLLPPVTPSLITALANGGAPQLPPNTRLVTQAALLTASEVPEGDAYPAGAPSLAFTLTDTERKFGLIMTYTRDMLAASNYDSRVQDYVQGQLEAAADNATDGFLVGIMTAEGTAATSVAQALASFAGDLRSAVWIASPETLASLQDAANPNVGPAGGVYRTLPALATNAAPDNKLFLLDRKRVAVYDGALIIEQSDEASIVLDTAPGTPGLPVAHLFQEGLVALKITKYADSKLLSAPHVITLA</sequence>
<dbReference type="Proteomes" id="UP000214720">
    <property type="component" value="Unassembled WGS sequence"/>
</dbReference>
<organism evidence="5 6">
    <name type="scientific">Caballeronia sordidicola</name>
    <name type="common">Burkholderia sordidicola</name>
    <dbReference type="NCBI Taxonomy" id="196367"/>
    <lineage>
        <taxon>Bacteria</taxon>
        <taxon>Pseudomonadati</taxon>
        <taxon>Pseudomonadota</taxon>
        <taxon>Betaproteobacteria</taxon>
        <taxon>Burkholderiales</taxon>
        <taxon>Burkholderiaceae</taxon>
        <taxon>Caballeronia</taxon>
    </lineage>
</organism>
<accession>A0A226X6R4</accession>
<keyword evidence="3" id="KW-0378">Hydrolase</keyword>
<name>A0A226X6R4_CABSO</name>